<dbReference type="RefSeq" id="XP_016617726.1">
    <property type="nucleotide sequence ID" value="XM_016765681.1"/>
</dbReference>
<name>A0A0D2FX44_CLAB1</name>
<reference evidence="1" key="1">
    <citation type="submission" date="2015-01" db="EMBL/GenBank/DDBJ databases">
        <title>The Genome Sequence of Cladophialophora bantiana CBS 173.52.</title>
        <authorList>
            <consortium name="The Broad Institute Genomics Platform"/>
            <person name="Cuomo C."/>
            <person name="de Hoog S."/>
            <person name="Gorbushina A."/>
            <person name="Stielow B."/>
            <person name="Teixiera M."/>
            <person name="Abouelleil A."/>
            <person name="Chapman S.B."/>
            <person name="Priest M."/>
            <person name="Young S.K."/>
            <person name="Wortman J."/>
            <person name="Nusbaum C."/>
            <person name="Birren B."/>
        </authorList>
    </citation>
    <scope>NUCLEOTIDE SEQUENCE [LARGE SCALE GENOMIC DNA]</scope>
    <source>
        <strain evidence="1">CBS 173.52</strain>
    </source>
</reference>
<sequence>MDQRPRKAMRYLTSGRRDRNALILAEQHKLRAVRKLRHLLEAYRQFGGFDLLKKIRGASSQLAACGVISGDTWSAQIYFAGVKMAVGLMGGLENTGPMQSECLVFSQVAGAWFDRSRPVFHPDEWDPGAVVSTETGLLRAALFDVRKQFCFWCDIEEATKLTGAGTDPRSRFQR</sequence>
<dbReference type="OrthoDB" id="4161174at2759"/>
<dbReference type="AlphaFoldDB" id="A0A0D2FX44"/>
<dbReference type="EMBL" id="KN846991">
    <property type="protein sequence ID" value="KIW91057.1"/>
    <property type="molecule type" value="Genomic_DNA"/>
</dbReference>
<dbReference type="GeneID" id="27700879"/>
<proteinExistence type="predicted"/>
<evidence type="ECO:0000313" key="2">
    <source>
        <dbReference type="Proteomes" id="UP000053789"/>
    </source>
</evidence>
<dbReference type="Proteomes" id="UP000053789">
    <property type="component" value="Unassembled WGS sequence"/>
</dbReference>
<evidence type="ECO:0000313" key="1">
    <source>
        <dbReference type="EMBL" id="KIW91057.1"/>
    </source>
</evidence>
<accession>A0A0D2FX44</accession>
<gene>
    <name evidence="1" type="ORF">Z519_07951</name>
</gene>
<dbReference type="VEuPathDB" id="FungiDB:Z519_07951"/>
<dbReference type="HOGENOM" id="CLU_1539840_0_0_1"/>
<protein>
    <submittedName>
        <fullName evidence="1">Uncharacterized protein</fullName>
    </submittedName>
</protein>
<keyword evidence="2" id="KW-1185">Reference proteome</keyword>
<organism evidence="1 2">
    <name type="scientific">Cladophialophora bantiana (strain ATCC 10958 / CBS 173.52 / CDC B-1940 / NIH 8579)</name>
    <name type="common">Xylohypha bantiana</name>
    <dbReference type="NCBI Taxonomy" id="1442370"/>
    <lineage>
        <taxon>Eukaryota</taxon>
        <taxon>Fungi</taxon>
        <taxon>Dikarya</taxon>
        <taxon>Ascomycota</taxon>
        <taxon>Pezizomycotina</taxon>
        <taxon>Eurotiomycetes</taxon>
        <taxon>Chaetothyriomycetidae</taxon>
        <taxon>Chaetothyriales</taxon>
        <taxon>Herpotrichiellaceae</taxon>
        <taxon>Cladophialophora</taxon>
    </lineage>
</organism>